<keyword evidence="5" id="KW-0378">Hydrolase</keyword>
<feature type="domain" description="Type I restriction modification DNA specificity" evidence="4">
    <location>
        <begin position="213"/>
        <end position="369"/>
    </location>
</feature>
<evidence type="ECO:0000313" key="5">
    <source>
        <dbReference type="EMBL" id="TGX98765.1"/>
    </source>
</evidence>
<dbReference type="InterPro" id="IPR044946">
    <property type="entry name" value="Restrct_endonuc_typeI_TRD_sf"/>
</dbReference>
<dbReference type="GO" id="GO:0009307">
    <property type="term" value="P:DNA restriction-modification system"/>
    <property type="evidence" value="ECO:0007669"/>
    <property type="project" value="UniProtKB-KW"/>
</dbReference>
<feature type="domain" description="Type I restriction modification DNA specificity" evidence="4">
    <location>
        <begin position="1"/>
        <end position="183"/>
    </location>
</feature>
<reference evidence="5 6" key="1">
    <citation type="submission" date="2019-04" db="EMBL/GenBank/DDBJ databases">
        <title>Microbes associate with the intestines of laboratory mice.</title>
        <authorList>
            <person name="Navarre W."/>
            <person name="Wong E."/>
            <person name="Huang K."/>
            <person name="Tropini C."/>
            <person name="Ng K."/>
            <person name="Yu B."/>
        </authorList>
    </citation>
    <scope>NUCLEOTIDE SEQUENCE [LARGE SCALE GENOMIC DNA]</scope>
    <source>
        <strain evidence="5 6">NM70_E10</strain>
    </source>
</reference>
<comment type="caution">
    <text evidence="5">The sequence shown here is derived from an EMBL/GenBank/DDBJ whole genome shotgun (WGS) entry which is preliminary data.</text>
</comment>
<dbReference type="InterPro" id="IPR000055">
    <property type="entry name" value="Restrct_endonuc_typeI_TRD"/>
</dbReference>
<comment type="similarity">
    <text evidence="1">Belongs to the type-I restriction system S methylase family.</text>
</comment>
<evidence type="ECO:0000313" key="6">
    <source>
        <dbReference type="Proteomes" id="UP000305751"/>
    </source>
</evidence>
<keyword evidence="3" id="KW-0238">DNA-binding</keyword>
<dbReference type="Gene3D" id="3.90.220.20">
    <property type="entry name" value="DNA methylase specificity domains"/>
    <property type="match status" value="2"/>
</dbReference>
<protein>
    <submittedName>
        <fullName evidence="5">Restriction endonuclease subunit S</fullName>
    </submittedName>
</protein>
<dbReference type="SUPFAM" id="SSF116734">
    <property type="entry name" value="DNA methylase specificity domain"/>
    <property type="match status" value="2"/>
</dbReference>
<dbReference type="RefSeq" id="WP_136014839.1">
    <property type="nucleotide sequence ID" value="NZ_CAJTJD010000028.1"/>
</dbReference>
<evidence type="ECO:0000256" key="1">
    <source>
        <dbReference type="ARBA" id="ARBA00010923"/>
    </source>
</evidence>
<dbReference type="AlphaFoldDB" id="A0A4S2AD97"/>
<proteinExistence type="inferred from homology"/>
<gene>
    <name evidence="5" type="ORF">E5356_16285</name>
</gene>
<dbReference type="GO" id="GO:0004519">
    <property type="term" value="F:endonuclease activity"/>
    <property type="evidence" value="ECO:0007669"/>
    <property type="project" value="UniProtKB-KW"/>
</dbReference>
<dbReference type="GO" id="GO:0003677">
    <property type="term" value="F:DNA binding"/>
    <property type="evidence" value="ECO:0007669"/>
    <property type="project" value="UniProtKB-KW"/>
</dbReference>
<name>A0A4S2AD97_9BACE</name>
<evidence type="ECO:0000256" key="2">
    <source>
        <dbReference type="ARBA" id="ARBA00022747"/>
    </source>
</evidence>
<organism evidence="5 6">
    <name type="scientific">Bacteroides acidifaciens</name>
    <dbReference type="NCBI Taxonomy" id="85831"/>
    <lineage>
        <taxon>Bacteria</taxon>
        <taxon>Pseudomonadati</taxon>
        <taxon>Bacteroidota</taxon>
        <taxon>Bacteroidia</taxon>
        <taxon>Bacteroidales</taxon>
        <taxon>Bacteroidaceae</taxon>
        <taxon>Bacteroides</taxon>
    </lineage>
</organism>
<dbReference type="Pfam" id="PF01420">
    <property type="entry name" value="Methylase_S"/>
    <property type="match status" value="2"/>
</dbReference>
<dbReference type="InterPro" id="IPR052021">
    <property type="entry name" value="Type-I_RS_S_subunit"/>
</dbReference>
<evidence type="ECO:0000259" key="4">
    <source>
        <dbReference type="Pfam" id="PF01420"/>
    </source>
</evidence>
<keyword evidence="5" id="KW-0540">Nuclease</keyword>
<dbReference type="PANTHER" id="PTHR30408">
    <property type="entry name" value="TYPE-1 RESTRICTION ENZYME ECOKI SPECIFICITY PROTEIN"/>
    <property type="match status" value="1"/>
</dbReference>
<keyword evidence="6" id="KW-1185">Reference proteome</keyword>
<dbReference type="EMBL" id="SRZA01000070">
    <property type="protein sequence ID" value="TGX98765.1"/>
    <property type="molecule type" value="Genomic_DNA"/>
</dbReference>
<dbReference type="Proteomes" id="UP000305751">
    <property type="component" value="Unassembled WGS sequence"/>
</dbReference>
<accession>A0A4S2AD97</accession>
<keyword evidence="5" id="KW-0255">Endonuclease</keyword>
<sequence>MEEWKKYKLGEITSKIGSGATPKGGRDSYLGGNIALIRSQNVLDFSFSKLGLAYINEVQAEKLSNVEVYEKDVLLNITGDSVARVCIVPNNVLPARVNQHVAIIRGNDKVDYRYLLYYLQYIKPQLLSLSQGGATRNALTKKMIEELEVKMPSKGIQKEIVSILYALDSKIELNRRINDNLEQQAQALFKAWFVDFEPFRGGKFVDSELGMIPEGWNIQPISSIFNFQEGPGIRNWQYVNNGTKFINIRCINNDIINIQDANMISDEEAQGKYAHFMLKENDIVISCSGTLGRKALVLKEYLPLCLNTSVIRFTPRINRQLGFLYGYLGSSLFLNKQIELASGSVQANFGPIHLKGMSIAIPDNNVLNQFSDIVNSIIQKKKNIISESLRLTNLRDSILPKLMSGKIKIDKLNS</sequence>
<dbReference type="PANTHER" id="PTHR30408:SF13">
    <property type="entry name" value="TYPE I RESTRICTION ENZYME HINDI SPECIFICITY SUBUNIT"/>
    <property type="match status" value="1"/>
</dbReference>
<evidence type="ECO:0000256" key="3">
    <source>
        <dbReference type="ARBA" id="ARBA00023125"/>
    </source>
</evidence>
<keyword evidence="2" id="KW-0680">Restriction system</keyword>